<comment type="caution">
    <text evidence="1">The sequence shown here is derived from an EMBL/GenBank/DDBJ whole genome shotgun (WGS) entry which is preliminary data.</text>
</comment>
<keyword evidence="2" id="KW-1185">Reference proteome</keyword>
<dbReference type="AlphaFoldDB" id="A0AAW1MDI2"/>
<name>A0AAW1MDI2_POPJA</name>
<accession>A0AAW1MDI2</accession>
<dbReference type="EMBL" id="JASPKY010000054">
    <property type="protein sequence ID" value="KAK9744835.1"/>
    <property type="molecule type" value="Genomic_DNA"/>
</dbReference>
<protein>
    <submittedName>
        <fullName evidence="1">Uncharacterized protein</fullName>
    </submittedName>
</protein>
<sequence length="96" mass="10976">MAGQKGGQWSKSGYRGGMLDRLRPSPLIYRPIVVRAETEVEKSEPNLCPRRISTRKSGIPVPLERRRRSRKVNLICVQDVYLRGKAVFPFCRGIHV</sequence>
<dbReference type="Proteomes" id="UP001458880">
    <property type="component" value="Unassembled WGS sequence"/>
</dbReference>
<organism evidence="1 2">
    <name type="scientific">Popillia japonica</name>
    <name type="common">Japanese beetle</name>
    <dbReference type="NCBI Taxonomy" id="7064"/>
    <lineage>
        <taxon>Eukaryota</taxon>
        <taxon>Metazoa</taxon>
        <taxon>Ecdysozoa</taxon>
        <taxon>Arthropoda</taxon>
        <taxon>Hexapoda</taxon>
        <taxon>Insecta</taxon>
        <taxon>Pterygota</taxon>
        <taxon>Neoptera</taxon>
        <taxon>Endopterygota</taxon>
        <taxon>Coleoptera</taxon>
        <taxon>Polyphaga</taxon>
        <taxon>Scarabaeiformia</taxon>
        <taxon>Scarabaeidae</taxon>
        <taxon>Rutelinae</taxon>
        <taxon>Popillia</taxon>
    </lineage>
</organism>
<evidence type="ECO:0000313" key="1">
    <source>
        <dbReference type="EMBL" id="KAK9744835.1"/>
    </source>
</evidence>
<reference evidence="1 2" key="1">
    <citation type="journal article" date="2024" name="BMC Genomics">
        <title>De novo assembly and annotation of Popillia japonica's genome with initial clues to its potential as an invasive pest.</title>
        <authorList>
            <person name="Cucini C."/>
            <person name="Boschi S."/>
            <person name="Funari R."/>
            <person name="Cardaioli E."/>
            <person name="Iannotti N."/>
            <person name="Marturano G."/>
            <person name="Paoli F."/>
            <person name="Bruttini M."/>
            <person name="Carapelli A."/>
            <person name="Frati F."/>
            <person name="Nardi F."/>
        </authorList>
    </citation>
    <scope>NUCLEOTIDE SEQUENCE [LARGE SCALE GENOMIC DNA]</scope>
    <source>
        <strain evidence="1">DMR45628</strain>
    </source>
</reference>
<proteinExistence type="predicted"/>
<evidence type="ECO:0000313" key="2">
    <source>
        <dbReference type="Proteomes" id="UP001458880"/>
    </source>
</evidence>
<gene>
    <name evidence="1" type="ORF">QE152_g7414</name>
</gene>